<name>A0A6C0HN50_9ZZZZ</name>
<protein>
    <recommendedName>
        <fullName evidence="2">thiol oxidase</fullName>
        <ecNumber evidence="2">1.8.3.2</ecNumber>
    </recommendedName>
</protein>
<evidence type="ECO:0000259" key="7">
    <source>
        <dbReference type="PROSITE" id="PS51324"/>
    </source>
</evidence>
<organism evidence="8">
    <name type="scientific">viral metagenome</name>
    <dbReference type="NCBI Taxonomy" id="1070528"/>
    <lineage>
        <taxon>unclassified sequences</taxon>
        <taxon>metagenomes</taxon>
        <taxon>organismal metagenomes</taxon>
    </lineage>
</organism>
<sequence>MSRAIWGPATWYLLHCMVLKIDDNIQRPVLEDLKNMIYVVISNLPCPMCSNHAIAYFNSHQYMRISTLEQLRFFIYSFHEDVNKRLKKETTLSYAEHVVFYKPFNLSMVIKNVIHIYENMNNTNVTMMLYSFHRKRMVYDLDQYFKKHAPLYRA</sequence>
<dbReference type="EC" id="1.8.3.2" evidence="2"/>
<dbReference type="SUPFAM" id="SSF69000">
    <property type="entry name" value="FAD-dependent thiol oxidase"/>
    <property type="match status" value="1"/>
</dbReference>
<dbReference type="Gene3D" id="1.20.120.310">
    <property type="entry name" value="ERV/ALR sulfhydryl oxidase domain"/>
    <property type="match status" value="1"/>
</dbReference>
<evidence type="ECO:0000313" key="8">
    <source>
        <dbReference type="EMBL" id="QHT81807.1"/>
    </source>
</evidence>
<keyword evidence="6" id="KW-1015">Disulfide bond</keyword>
<dbReference type="AlphaFoldDB" id="A0A6C0HN50"/>
<dbReference type="InterPro" id="IPR017905">
    <property type="entry name" value="ERV/ALR_sulphydryl_oxidase"/>
</dbReference>
<keyword evidence="3" id="KW-0285">Flavoprotein</keyword>
<evidence type="ECO:0000256" key="4">
    <source>
        <dbReference type="ARBA" id="ARBA00022827"/>
    </source>
</evidence>
<dbReference type="EMBL" id="MN739993">
    <property type="protein sequence ID" value="QHT81807.1"/>
    <property type="molecule type" value="Genomic_DNA"/>
</dbReference>
<proteinExistence type="predicted"/>
<evidence type="ECO:0000256" key="3">
    <source>
        <dbReference type="ARBA" id="ARBA00022630"/>
    </source>
</evidence>
<dbReference type="Pfam" id="PF04777">
    <property type="entry name" value="Evr1_Alr"/>
    <property type="match status" value="1"/>
</dbReference>
<dbReference type="GO" id="GO:0016972">
    <property type="term" value="F:thiol oxidase activity"/>
    <property type="evidence" value="ECO:0007669"/>
    <property type="project" value="UniProtKB-EC"/>
</dbReference>
<dbReference type="PROSITE" id="PS51324">
    <property type="entry name" value="ERV_ALR"/>
    <property type="match status" value="1"/>
</dbReference>
<keyword evidence="5" id="KW-0560">Oxidoreductase</keyword>
<evidence type="ECO:0000256" key="2">
    <source>
        <dbReference type="ARBA" id="ARBA00012512"/>
    </source>
</evidence>
<reference evidence="8" key="1">
    <citation type="journal article" date="2020" name="Nature">
        <title>Giant virus diversity and host interactions through global metagenomics.</title>
        <authorList>
            <person name="Schulz F."/>
            <person name="Roux S."/>
            <person name="Paez-Espino D."/>
            <person name="Jungbluth S."/>
            <person name="Walsh D.A."/>
            <person name="Denef V.J."/>
            <person name="McMahon K.D."/>
            <person name="Konstantinidis K.T."/>
            <person name="Eloe-Fadrosh E.A."/>
            <person name="Kyrpides N.C."/>
            <person name="Woyke T."/>
        </authorList>
    </citation>
    <scope>NUCLEOTIDE SEQUENCE</scope>
    <source>
        <strain evidence="8">GVMAG-M-3300023184-160</strain>
    </source>
</reference>
<accession>A0A6C0HN50</accession>
<comment type="cofactor">
    <cofactor evidence="1">
        <name>FAD</name>
        <dbReference type="ChEBI" id="CHEBI:57692"/>
    </cofactor>
</comment>
<evidence type="ECO:0000256" key="6">
    <source>
        <dbReference type="ARBA" id="ARBA00023157"/>
    </source>
</evidence>
<evidence type="ECO:0000256" key="1">
    <source>
        <dbReference type="ARBA" id="ARBA00001974"/>
    </source>
</evidence>
<dbReference type="InterPro" id="IPR036774">
    <property type="entry name" value="ERV/ALR_sulphydryl_oxid_sf"/>
</dbReference>
<evidence type="ECO:0000256" key="5">
    <source>
        <dbReference type="ARBA" id="ARBA00023002"/>
    </source>
</evidence>
<keyword evidence="4" id="KW-0274">FAD</keyword>
<feature type="domain" description="ERV/ALR sulfhydryl oxidase" evidence="7">
    <location>
        <begin position="1"/>
        <end position="104"/>
    </location>
</feature>